<dbReference type="EMBL" id="JACEGQ020000009">
    <property type="protein sequence ID" value="KAH8499540.1"/>
    <property type="molecule type" value="Genomic_DNA"/>
</dbReference>
<dbReference type="Proteomes" id="UP000807159">
    <property type="component" value="Chromosome 9"/>
</dbReference>
<dbReference type="AlphaFoldDB" id="A0A8T2Y386"/>
<comment type="caution">
    <text evidence="1">The sequence shown here is derived from an EMBL/GenBank/DDBJ whole genome shotgun (WGS) entry which is preliminary data.</text>
</comment>
<reference evidence="1" key="1">
    <citation type="journal article" date="2021" name="J. Hered.">
        <title>Genome Assembly of Salicaceae Populus deltoides (Eastern Cottonwood) I-69 Based on Nanopore Sequencing and Hi-C Technologies.</title>
        <authorList>
            <person name="Bai S."/>
            <person name="Wu H."/>
            <person name="Zhang J."/>
            <person name="Pan Z."/>
            <person name="Zhao W."/>
            <person name="Li Z."/>
            <person name="Tong C."/>
        </authorList>
    </citation>
    <scope>NUCLEOTIDE SEQUENCE</scope>
    <source>
        <tissue evidence="1">Leaf</tissue>
    </source>
</reference>
<evidence type="ECO:0000313" key="1">
    <source>
        <dbReference type="EMBL" id="KAH8499540.1"/>
    </source>
</evidence>
<keyword evidence="2" id="KW-1185">Reference proteome</keyword>
<protein>
    <submittedName>
        <fullName evidence="1">Uncharacterized protein</fullName>
    </submittedName>
</protein>
<sequence>MWTLSCQPHFSFWKGGLMKMGTCNVHIVDGHLMGVDGAHKSLRLCLKALKLMQSSLQELMLPDLLQWCPKVTGRRDRAKPLLFKVESSGSWGFVGTNDGNPQIGAEVEIDTKLPIVGDQKWIIWICSFNVPLAPGKIHSTVCSARNFFQFTMPGCWIDLSNTQKCSSCKRAYASQTLQKFLIGASVAFCATAGIPSDQFRAVLAALALVSAGLAYTLNQHEKNFVFIDHVHAEID</sequence>
<name>A0A8T2Y386_POPDE</name>
<accession>A0A8T2Y386</accession>
<organism evidence="1 2">
    <name type="scientific">Populus deltoides</name>
    <name type="common">Eastern poplar</name>
    <name type="synonym">Eastern cottonwood</name>
    <dbReference type="NCBI Taxonomy" id="3696"/>
    <lineage>
        <taxon>Eukaryota</taxon>
        <taxon>Viridiplantae</taxon>
        <taxon>Streptophyta</taxon>
        <taxon>Embryophyta</taxon>
        <taxon>Tracheophyta</taxon>
        <taxon>Spermatophyta</taxon>
        <taxon>Magnoliopsida</taxon>
        <taxon>eudicotyledons</taxon>
        <taxon>Gunneridae</taxon>
        <taxon>Pentapetalae</taxon>
        <taxon>rosids</taxon>
        <taxon>fabids</taxon>
        <taxon>Malpighiales</taxon>
        <taxon>Salicaceae</taxon>
        <taxon>Saliceae</taxon>
        <taxon>Populus</taxon>
    </lineage>
</organism>
<gene>
    <name evidence="1" type="ORF">H0E87_018139</name>
</gene>
<proteinExistence type="predicted"/>
<evidence type="ECO:0000313" key="2">
    <source>
        <dbReference type="Proteomes" id="UP000807159"/>
    </source>
</evidence>